<dbReference type="CDD" id="cd00303">
    <property type="entry name" value="retropepsin_like"/>
    <property type="match status" value="1"/>
</dbReference>
<proteinExistence type="predicted"/>
<sequence length="851" mass="97598">MPPKKNNITQGEPAAEENDETKVGFVAGEVTKLKAVVEELVAQSLQNQTHLENVRKDTAEHIAILRKEAAENQSKLLNLMSEFIKGREEEDEGQGSIGQKKTNSVKTISRVFPSMKPLGNGDDMLEFRQSMKKILLSSFRGEDPAGWIARAEVYFNVQETRESVRVNLAHLCMEGSTIHFFQSLLNEYEELTWEDLKRELLERYGGMREGSVYDQLVSLKQTGSVEDYIRRLKDDIRARMRSLHVANPLSRGRMMNVARAIDVEMEEVSHVVKVKPNVLGKTGPKQNRGNWGGNGPGPGEKKDWGGQSRTGLKDRGANHLTYQDLLERKQKGMCYKCGGLFGPLHRCPVKQLRVIMVNEEIQVPCDKGEEESDNDDEEYEVVAPSTALNICTIASDNGDQPRTMKLRGMIGEIPMLFLIDSGATHNFISRRLVEALGWKCERTKQKKVLMGDGHKSETQGVCRGIKVRFDEGEFEIDAFLFYLEDMDIILGMSWLMTLGETTVDWKKQIIKVQTKQGERLLRGIPHGNSLIMSVCDLLEDEGKAEDDGLNPERKSILDNMLQHFSEVFEEPKGLSPVRVKEHQINLKPGQEPINVRPYRYAYHQKNEIEKQVLELMEVGYVRHSQSAYSSPVILLKKKNNKWRTCVDYRALNKATIQDKFLIPVIEEFLDELHGARFFSKLDLRSGYHQVRMREEDIPKTAFRTHEGKFWETSFGALGKLFRFSTHLLPYFRIYFGFLGLDDENEVLDGFWSERSLILNPFFLHFIFDVWRHILSWTLCLTMVAGSWIYEGRLWVVALESFAIETLGGRERENGAFNSLPDLDKQMLRHIYHRRNIAILMFTFGCNCRESP</sequence>
<dbReference type="Pfam" id="PF08284">
    <property type="entry name" value="RVP_2"/>
    <property type="match status" value="1"/>
</dbReference>
<dbReference type="Gene3D" id="3.10.10.10">
    <property type="entry name" value="HIV Type 1 Reverse Transcriptase, subunit A, domain 1"/>
    <property type="match status" value="1"/>
</dbReference>
<dbReference type="SUPFAM" id="SSF50630">
    <property type="entry name" value="Acid proteases"/>
    <property type="match status" value="1"/>
</dbReference>
<dbReference type="Gene3D" id="2.40.70.10">
    <property type="entry name" value="Acid Proteases"/>
    <property type="match status" value="1"/>
</dbReference>
<evidence type="ECO:0000256" key="1">
    <source>
        <dbReference type="SAM" id="MobiDB-lite"/>
    </source>
</evidence>
<evidence type="ECO:0000259" key="2">
    <source>
        <dbReference type="Pfam" id="PF00078"/>
    </source>
</evidence>
<dbReference type="InterPro" id="IPR000477">
    <property type="entry name" value="RT_dom"/>
</dbReference>
<dbReference type="InterPro" id="IPR032567">
    <property type="entry name" value="RTL1-rel"/>
</dbReference>
<gene>
    <name evidence="4" type="ORF">V8G54_032327</name>
</gene>
<accession>A0AAQ3MMP6</accession>
<dbReference type="InterPro" id="IPR005162">
    <property type="entry name" value="Retrotrans_gag_dom"/>
</dbReference>
<dbReference type="Pfam" id="PF03732">
    <property type="entry name" value="Retrotrans_gag"/>
    <property type="match status" value="1"/>
</dbReference>
<feature type="compositionally biased region" description="Polar residues" evidence="1">
    <location>
        <begin position="1"/>
        <end position="10"/>
    </location>
</feature>
<dbReference type="Pfam" id="PF00078">
    <property type="entry name" value="RVT_1"/>
    <property type="match status" value="1"/>
</dbReference>
<evidence type="ECO:0000259" key="3">
    <source>
        <dbReference type="Pfam" id="PF03732"/>
    </source>
</evidence>
<dbReference type="InterPro" id="IPR043502">
    <property type="entry name" value="DNA/RNA_pol_sf"/>
</dbReference>
<name>A0AAQ3MMP6_VIGMU</name>
<dbReference type="PANTHER" id="PTHR15503">
    <property type="entry name" value="LDOC1 RELATED"/>
    <property type="match status" value="1"/>
</dbReference>
<reference evidence="4 5" key="1">
    <citation type="journal article" date="2023" name="Life. Sci Alliance">
        <title>Evolutionary insights into 3D genome organization and epigenetic landscape of Vigna mungo.</title>
        <authorList>
            <person name="Junaid A."/>
            <person name="Singh B."/>
            <person name="Bhatia S."/>
        </authorList>
    </citation>
    <scope>NUCLEOTIDE SEQUENCE [LARGE SCALE GENOMIC DNA]</scope>
    <source>
        <strain evidence="4">Urdbean</strain>
    </source>
</reference>
<dbReference type="CDD" id="cd01647">
    <property type="entry name" value="RT_LTR"/>
    <property type="match status" value="1"/>
</dbReference>
<keyword evidence="5" id="KW-1185">Reference proteome</keyword>
<dbReference type="EMBL" id="CP144691">
    <property type="protein sequence ID" value="WVY93239.1"/>
    <property type="molecule type" value="Genomic_DNA"/>
</dbReference>
<evidence type="ECO:0000313" key="4">
    <source>
        <dbReference type="EMBL" id="WVY93239.1"/>
    </source>
</evidence>
<feature type="region of interest" description="Disordered" evidence="1">
    <location>
        <begin position="278"/>
        <end position="315"/>
    </location>
</feature>
<dbReference type="Proteomes" id="UP001374535">
    <property type="component" value="Chromosome 10"/>
</dbReference>
<feature type="region of interest" description="Disordered" evidence="1">
    <location>
        <begin position="1"/>
        <end position="20"/>
    </location>
</feature>
<dbReference type="AlphaFoldDB" id="A0AAQ3MMP6"/>
<feature type="domain" description="Retrotransposon gag" evidence="3">
    <location>
        <begin position="168"/>
        <end position="234"/>
    </location>
</feature>
<evidence type="ECO:0008006" key="6">
    <source>
        <dbReference type="Google" id="ProtNLM"/>
    </source>
</evidence>
<dbReference type="PANTHER" id="PTHR15503:SF22">
    <property type="entry name" value="TRANSPOSON TY3-I GAG POLYPROTEIN"/>
    <property type="match status" value="1"/>
</dbReference>
<protein>
    <recommendedName>
        <fullName evidence="6">Retrotransposon-related protein</fullName>
    </recommendedName>
</protein>
<feature type="domain" description="Reverse transcriptase" evidence="2">
    <location>
        <begin position="636"/>
        <end position="709"/>
    </location>
</feature>
<dbReference type="InterPro" id="IPR021109">
    <property type="entry name" value="Peptidase_aspartic_dom_sf"/>
</dbReference>
<organism evidence="4 5">
    <name type="scientific">Vigna mungo</name>
    <name type="common">Black gram</name>
    <name type="synonym">Phaseolus mungo</name>
    <dbReference type="NCBI Taxonomy" id="3915"/>
    <lineage>
        <taxon>Eukaryota</taxon>
        <taxon>Viridiplantae</taxon>
        <taxon>Streptophyta</taxon>
        <taxon>Embryophyta</taxon>
        <taxon>Tracheophyta</taxon>
        <taxon>Spermatophyta</taxon>
        <taxon>Magnoliopsida</taxon>
        <taxon>eudicotyledons</taxon>
        <taxon>Gunneridae</taxon>
        <taxon>Pentapetalae</taxon>
        <taxon>rosids</taxon>
        <taxon>fabids</taxon>
        <taxon>Fabales</taxon>
        <taxon>Fabaceae</taxon>
        <taxon>Papilionoideae</taxon>
        <taxon>50 kb inversion clade</taxon>
        <taxon>NPAAA clade</taxon>
        <taxon>indigoferoid/millettioid clade</taxon>
        <taxon>Phaseoleae</taxon>
        <taxon>Vigna</taxon>
    </lineage>
</organism>
<evidence type="ECO:0000313" key="5">
    <source>
        <dbReference type="Proteomes" id="UP001374535"/>
    </source>
</evidence>
<dbReference type="SUPFAM" id="SSF56672">
    <property type="entry name" value="DNA/RNA polymerases"/>
    <property type="match status" value="1"/>
</dbReference>
<dbReference type="InterPro" id="IPR043128">
    <property type="entry name" value="Rev_trsase/Diguanyl_cyclase"/>
</dbReference>
<dbReference type="Gene3D" id="3.30.70.270">
    <property type="match status" value="1"/>
</dbReference>